<proteinExistence type="predicted"/>
<evidence type="ECO:0000313" key="3">
    <source>
        <dbReference type="Proteomes" id="UP001236620"/>
    </source>
</evidence>
<evidence type="ECO:0000313" key="2">
    <source>
        <dbReference type="EMBL" id="MDQ0567712.1"/>
    </source>
</evidence>
<keyword evidence="3" id="KW-1185">Reference proteome</keyword>
<feature type="transmembrane region" description="Helical" evidence="1">
    <location>
        <begin position="7"/>
        <end position="26"/>
    </location>
</feature>
<sequence>MNKTVKKIIYSIAGILIFALPFSLIFTNKNNINLDALKISKEKQKEDKWNRFIEHAYVNQILNLEFKDLENSEEEKNKYVNEQKQIALGLNKEFDLNKIKSDLSYVNNFIVKYGEGDEPFTKSEFGNILNQLFKQNWLSTLFNLDKFIFFAYDDDNQFAKIDSQENALKYGTFRKLKTNEISQYTVWDRSKTKAVERWEVYILTSDYSVLKIDIKDKNTTSKNKRNEVSIFHYAFLYPELSKDKFKADKFKLKNYVEVQAIHTANNKSPNKDAFNEQFGGSPHRYVIIDVDSKTNDN</sequence>
<keyword evidence="1" id="KW-0472">Membrane</keyword>
<organism evidence="2 3">
    <name type="scientific">Mycoplasma yeatsii</name>
    <dbReference type="NCBI Taxonomy" id="51365"/>
    <lineage>
        <taxon>Bacteria</taxon>
        <taxon>Bacillati</taxon>
        <taxon>Mycoplasmatota</taxon>
        <taxon>Mollicutes</taxon>
        <taxon>Mycoplasmataceae</taxon>
        <taxon>Mycoplasma</taxon>
    </lineage>
</organism>
<name>A0ABU0NE45_9MOLU</name>
<reference evidence="2" key="1">
    <citation type="submission" date="2023-07" db="EMBL/GenBank/DDBJ databases">
        <title>Genomic Encyclopedia of Type Strains, Phase IV (KMG-IV): sequencing the most valuable type-strain genomes for metagenomic binning, comparative biology and taxonomic classification.</title>
        <authorList>
            <person name="Goeker M."/>
        </authorList>
    </citation>
    <scope>NUCLEOTIDE SEQUENCE [LARGE SCALE GENOMIC DNA]</scope>
    <source>
        <strain evidence="2">DSM 22019</strain>
    </source>
</reference>
<keyword evidence="1" id="KW-0812">Transmembrane</keyword>
<evidence type="ECO:0000256" key="1">
    <source>
        <dbReference type="SAM" id="Phobius"/>
    </source>
</evidence>
<dbReference type="RefSeq" id="WP_307444612.1">
    <property type="nucleotide sequence ID" value="NZ_JAUSWP010000002.1"/>
</dbReference>
<dbReference type="Proteomes" id="UP001236620">
    <property type="component" value="Unassembled WGS sequence"/>
</dbReference>
<dbReference type="NCBIfam" id="TIGR04313">
    <property type="entry name" value="aro_clust_Mycop"/>
    <property type="match status" value="1"/>
</dbReference>
<accession>A0ABU0NE45</accession>
<dbReference type="EMBL" id="JAUSWP010000002">
    <property type="protein sequence ID" value="MDQ0567712.1"/>
    <property type="molecule type" value="Genomic_DNA"/>
</dbReference>
<dbReference type="InterPro" id="IPR027593">
    <property type="entry name" value="Aro_clust"/>
</dbReference>
<keyword evidence="1" id="KW-1133">Transmembrane helix</keyword>
<comment type="caution">
    <text evidence="2">The sequence shown here is derived from an EMBL/GenBank/DDBJ whole genome shotgun (WGS) entry which is preliminary data.</text>
</comment>
<gene>
    <name evidence="2" type="ORF">J2Z63_000355</name>
</gene>
<protein>
    <submittedName>
        <fullName evidence="2">Aromatic cluster surface protein</fullName>
    </submittedName>
</protein>